<dbReference type="Proteomes" id="UP000007148">
    <property type="component" value="Unassembled WGS sequence"/>
</dbReference>
<dbReference type="OrthoDB" id="9895617at2759"/>
<dbReference type="OMA" id="RWIVESL"/>
<dbReference type="HOGENOM" id="CLU_066671_0_0_1"/>
<proteinExistence type="predicted"/>
<organism evidence="2 3">
    <name type="scientific">Serendipita indica (strain DSM 11827)</name>
    <name type="common">Root endophyte fungus</name>
    <name type="synonym">Piriformospora indica</name>
    <dbReference type="NCBI Taxonomy" id="1109443"/>
    <lineage>
        <taxon>Eukaryota</taxon>
        <taxon>Fungi</taxon>
        <taxon>Dikarya</taxon>
        <taxon>Basidiomycota</taxon>
        <taxon>Agaricomycotina</taxon>
        <taxon>Agaricomycetes</taxon>
        <taxon>Sebacinales</taxon>
        <taxon>Serendipitaceae</taxon>
        <taxon>Serendipita</taxon>
    </lineage>
</organism>
<name>G4TME4_SERID</name>
<dbReference type="Gene3D" id="2.80.10.50">
    <property type="match status" value="1"/>
</dbReference>
<dbReference type="InterPro" id="IPR035992">
    <property type="entry name" value="Ricin_B-like_lectins"/>
</dbReference>
<evidence type="ECO:0000313" key="3">
    <source>
        <dbReference type="Proteomes" id="UP000007148"/>
    </source>
</evidence>
<dbReference type="SUPFAM" id="SSF50370">
    <property type="entry name" value="Ricin B-like lectins"/>
    <property type="match status" value="1"/>
</dbReference>
<protein>
    <submittedName>
        <fullName evidence="2">Uncharacterized protein</fullName>
    </submittedName>
</protein>
<dbReference type="STRING" id="1109443.G4TME4"/>
<feature type="region of interest" description="Disordered" evidence="1">
    <location>
        <begin position="137"/>
        <end position="160"/>
    </location>
</feature>
<dbReference type="CDD" id="cd00161">
    <property type="entry name" value="beta-trefoil_Ricin-like"/>
    <property type="match status" value="1"/>
</dbReference>
<dbReference type="InParanoid" id="G4TME4"/>
<comment type="caution">
    <text evidence="2">The sequence shown here is derived from an EMBL/GenBank/DDBJ whole genome shotgun (WGS) entry which is preliminary data.</text>
</comment>
<dbReference type="EMBL" id="CAFZ01000167">
    <property type="protein sequence ID" value="CCA72491.1"/>
    <property type="molecule type" value="Genomic_DNA"/>
</dbReference>
<gene>
    <name evidence="2" type="ORF">PIIN_06426</name>
</gene>
<dbReference type="eggNOG" id="ENOG502SCBB">
    <property type="taxonomic scope" value="Eukaryota"/>
</dbReference>
<keyword evidence="3" id="KW-1185">Reference proteome</keyword>
<dbReference type="AlphaFoldDB" id="G4TME4"/>
<reference evidence="2 3" key="1">
    <citation type="journal article" date="2011" name="PLoS Pathog.">
        <title>Endophytic Life Strategies Decoded by Genome and Transcriptome Analyses of the Mutualistic Root Symbiont Piriformospora indica.</title>
        <authorList>
            <person name="Zuccaro A."/>
            <person name="Lahrmann U."/>
            <person name="Guldener U."/>
            <person name="Langen G."/>
            <person name="Pfiffi S."/>
            <person name="Biedenkopf D."/>
            <person name="Wong P."/>
            <person name="Samans B."/>
            <person name="Grimm C."/>
            <person name="Basiewicz M."/>
            <person name="Murat C."/>
            <person name="Martin F."/>
            <person name="Kogel K.H."/>
        </authorList>
    </citation>
    <scope>NUCLEOTIDE SEQUENCE [LARGE SCALE GENOMIC DNA]</scope>
    <source>
        <strain evidence="2 3">DSM 11827</strain>
    </source>
</reference>
<sequence length="332" mass="36838">MSSNNDFDPVEAATDGNARGFPLGYFVIRSLANGRVLDVVDDGTADGTQLILYNEKDSTLVESLRKRESDNQVFFIDASGALVSRHSGHAVDVQDGKLVLRHRKPIIPPFPNAVSHTLPKFSYSPVTGNITVEFDSDPAFPPLLPPKDDPPRDDPPKDDFELVTADADGTFTTSSPGIRSNPWSGSKGAQAWRQKTWLLTAIPSRKPRTFVDDAADFFTSSASYITAPLAGLSLGFGGSSTEHDVKPGEEDAQALHGRVSSEHVRAIKQFDLQDDEVLEEERPEEAEVDDNPDPMRHVRVVGYRRLADSSNTKARDRRRWEILVIRKERRRF</sequence>
<evidence type="ECO:0000256" key="1">
    <source>
        <dbReference type="SAM" id="MobiDB-lite"/>
    </source>
</evidence>
<accession>G4TME4</accession>
<evidence type="ECO:0000313" key="2">
    <source>
        <dbReference type="EMBL" id="CCA72491.1"/>
    </source>
</evidence>
<feature type="compositionally biased region" description="Basic and acidic residues" evidence="1">
    <location>
        <begin position="146"/>
        <end position="160"/>
    </location>
</feature>